<accession>A0A2H3ANH8</accession>
<name>A0A2H3ANH8_9AGAR</name>
<dbReference type="Pfam" id="PF18758">
    <property type="entry name" value="KDZ"/>
    <property type="match status" value="1"/>
</dbReference>
<evidence type="ECO:0000313" key="3">
    <source>
        <dbReference type="EMBL" id="PBK60381.1"/>
    </source>
</evidence>
<protein>
    <recommendedName>
        <fullName evidence="2">CxC2-like cysteine cluster KDZ transposase-associated domain-containing protein</fullName>
    </recommendedName>
</protein>
<feature type="domain" description="CxC2-like cysteine cluster KDZ transposase-associated" evidence="2">
    <location>
        <begin position="134"/>
        <end position="222"/>
    </location>
</feature>
<feature type="region of interest" description="Disordered" evidence="1">
    <location>
        <begin position="907"/>
        <end position="951"/>
    </location>
</feature>
<dbReference type="Pfam" id="PF18803">
    <property type="entry name" value="CxC2"/>
    <property type="match status" value="1"/>
</dbReference>
<dbReference type="STRING" id="1076256.A0A2H3ANH8"/>
<gene>
    <name evidence="3" type="ORF">ARMSODRAFT_982325</name>
</gene>
<dbReference type="PANTHER" id="PTHR33096">
    <property type="entry name" value="CXC2 DOMAIN-CONTAINING PROTEIN"/>
    <property type="match status" value="1"/>
</dbReference>
<dbReference type="InterPro" id="IPR041457">
    <property type="entry name" value="CxC2_KDZ-assoc"/>
</dbReference>
<dbReference type="EMBL" id="KZ293487">
    <property type="protein sequence ID" value="PBK60381.1"/>
    <property type="molecule type" value="Genomic_DNA"/>
</dbReference>
<proteinExistence type="predicted"/>
<sequence length="951" mass="108939">MPAFEIVNGKRRKIGTFYNDRVALEDDYELIYSHETAVSSAGHVYENPISSENSTWLLGDSWHPAENHKMALDPTGDWFEEELSAEVYDSHVFQQSSRAEPPKKTRKWSKVSMTWCVRIAVGDDIVWNRCIASKAPVPGHTTFKVLHTTGIHDVVLNYCGCERQLPYHTQLLRRGWYPASHKVPTTCATFHLLEFLHILSLCSKVSVYDFYRTLEKLSVNTGIRVSKSRIKMLMRMKLQWAHLKMLKRSRRAHVNDGVTTTTPGELALLCPSCPWPGINLPEGWESTLPEYQFLYMIILCMDANFRLKNQLVSLFSRDPGLGIGWAYFVPKKEYDEYIRNHTSDEDISTCIGFTALAKADTKFSKDLCFTGVGAVSCARSEFIISVGNLHKGERYAPMDFIFGSALQNFINLLFGIISYDIACQWFKNLYERMQGWPSSLQINGPLRLTPIIPKFYEPAHHAEDHHEFSCNLIKGLGNCNCKGPERIWGSHNSLGNSTKTMGPGSRHDVLDDHFGFWNWLKYIAMGTTLAQKYKATIKERNVQVKGHCGLSANLLADLVETWDKLCVQWENDRFPKSVENPFHVDGEFMSEKEVENELATEEEERQRSGGVLIQTIRRKIQAVAAKYMNKTPTDHQDTTLSDQRNVLCTKLEVWVPLRAIYMPGLLQYLEDIGESHSLSLEDGDRKLEEIKLWLPSSLPSFTMKYRVAREAKLGLIGPGPWEEALQILENKDIRAYTDPEHRARGPGRRGTNEDSDEPQRESNVAPEEEIDIKLEERGLHGGTGETCRTLSWIWQMTTINLYDGTDKNDEILRSEWCCSRARSKRSQEEVLLLQEEMRRVLSFLGWKAHWWWERHSLREVRCDEGLREGLHAYAFQQRDLQLALKSSFQSLWLDPLQEVEIHLNANTSTNKGMNKGEVDDDDNDDNDLEIDSDLEGDGEGSDFNDSNNEET</sequence>
<organism evidence="3 4">
    <name type="scientific">Armillaria solidipes</name>
    <dbReference type="NCBI Taxonomy" id="1076256"/>
    <lineage>
        <taxon>Eukaryota</taxon>
        <taxon>Fungi</taxon>
        <taxon>Dikarya</taxon>
        <taxon>Basidiomycota</taxon>
        <taxon>Agaricomycotina</taxon>
        <taxon>Agaricomycetes</taxon>
        <taxon>Agaricomycetidae</taxon>
        <taxon>Agaricales</taxon>
        <taxon>Marasmiineae</taxon>
        <taxon>Physalacriaceae</taxon>
        <taxon>Armillaria</taxon>
    </lineage>
</organism>
<feature type="compositionally biased region" description="Acidic residues" evidence="1">
    <location>
        <begin position="918"/>
        <end position="951"/>
    </location>
</feature>
<dbReference type="AlphaFoldDB" id="A0A2H3ANH8"/>
<reference evidence="4" key="1">
    <citation type="journal article" date="2017" name="Nat. Ecol. Evol.">
        <title>Genome expansion and lineage-specific genetic innovations in the forest pathogenic fungi Armillaria.</title>
        <authorList>
            <person name="Sipos G."/>
            <person name="Prasanna A.N."/>
            <person name="Walter M.C."/>
            <person name="O'Connor E."/>
            <person name="Balint B."/>
            <person name="Krizsan K."/>
            <person name="Kiss B."/>
            <person name="Hess J."/>
            <person name="Varga T."/>
            <person name="Slot J."/>
            <person name="Riley R."/>
            <person name="Boka B."/>
            <person name="Rigling D."/>
            <person name="Barry K."/>
            <person name="Lee J."/>
            <person name="Mihaltcheva S."/>
            <person name="LaButti K."/>
            <person name="Lipzen A."/>
            <person name="Waldron R."/>
            <person name="Moloney N.M."/>
            <person name="Sperisen C."/>
            <person name="Kredics L."/>
            <person name="Vagvoelgyi C."/>
            <person name="Patrignani A."/>
            <person name="Fitzpatrick D."/>
            <person name="Nagy I."/>
            <person name="Doyle S."/>
            <person name="Anderson J.B."/>
            <person name="Grigoriev I.V."/>
            <person name="Gueldener U."/>
            <person name="Muensterkoetter M."/>
            <person name="Nagy L.G."/>
        </authorList>
    </citation>
    <scope>NUCLEOTIDE SEQUENCE [LARGE SCALE GENOMIC DNA]</scope>
    <source>
        <strain evidence="4">28-4</strain>
    </source>
</reference>
<evidence type="ECO:0000313" key="4">
    <source>
        <dbReference type="Proteomes" id="UP000218334"/>
    </source>
</evidence>
<keyword evidence="4" id="KW-1185">Reference proteome</keyword>
<evidence type="ECO:0000256" key="1">
    <source>
        <dbReference type="SAM" id="MobiDB-lite"/>
    </source>
</evidence>
<dbReference type="Proteomes" id="UP000218334">
    <property type="component" value="Unassembled WGS sequence"/>
</dbReference>
<dbReference type="InterPro" id="IPR040521">
    <property type="entry name" value="KDZ"/>
</dbReference>
<feature type="region of interest" description="Disordered" evidence="1">
    <location>
        <begin position="736"/>
        <end position="769"/>
    </location>
</feature>
<dbReference type="PANTHER" id="PTHR33096:SF1">
    <property type="entry name" value="CXC1-LIKE CYSTEINE CLUSTER ASSOCIATED WITH KDZ TRANSPOSASES DOMAIN-CONTAINING PROTEIN"/>
    <property type="match status" value="1"/>
</dbReference>
<evidence type="ECO:0000259" key="2">
    <source>
        <dbReference type="Pfam" id="PF18803"/>
    </source>
</evidence>